<accession>A0A0U1RNQ0</accession>
<evidence type="ECO:0000313" key="1">
    <source>
        <dbReference type="Ensembl" id="ENSMUSP00000145657.2"/>
    </source>
</evidence>
<reference evidence="1" key="4">
    <citation type="submission" date="2025-09" db="UniProtKB">
        <authorList>
            <consortium name="Ensembl"/>
        </authorList>
    </citation>
    <scope>IDENTIFICATION</scope>
    <source>
        <strain evidence="1">C57BL/6J</strain>
    </source>
</reference>
<keyword evidence="3" id="KW-1185">Reference proteome</keyword>
<proteinExistence type="predicted"/>
<name>A0A0U1RNQ0_MOUSE</name>
<dbReference type="VEuPathDB" id="HostDB:ENSMUSG00000035596"/>
<dbReference type="Antibodypedia" id="32830">
    <property type="antibodies" value="116 antibodies from 20 providers"/>
</dbReference>
<sequence length="85" mass="8614">MGGSSCGPGAHLIHLWPPQFAFSDHHLGNLGPHSGPALLLPCPGSCLDLLLSPLLPSPQPAGPAHSHALHQCCPAAVDTEVGESS</sequence>
<reference evidence="1" key="3">
    <citation type="submission" date="2025-08" db="UniProtKB">
        <authorList>
            <consortium name="Ensembl"/>
        </authorList>
    </citation>
    <scope>IDENTIFICATION</scope>
    <source>
        <strain evidence="1">C57BL/6J</strain>
    </source>
</reference>
<dbReference type="AlphaFoldDB" id="A0A0U1RNQ0"/>
<dbReference type="Bgee" id="ENSMUSG00000035596">
    <property type="expression patterns" value="Expressed in granulocyte and 253 other cell types or tissues"/>
</dbReference>
<evidence type="ECO:0000313" key="3">
    <source>
        <dbReference type="Proteomes" id="UP000000589"/>
    </source>
</evidence>
<dbReference type="GeneTree" id="ENSGT01030000234564"/>
<protein>
    <submittedName>
        <fullName evidence="1">Membrane bound O-acyltransferase domain containing 7</fullName>
    </submittedName>
</protein>
<reference evidence="1 3" key="2">
    <citation type="journal article" date="2011" name="PLoS Biol.">
        <title>Modernizing reference genome assemblies.</title>
        <authorList>
            <person name="Church D.M."/>
            <person name="Schneider V.A."/>
            <person name="Graves T."/>
            <person name="Auger K."/>
            <person name="Cunningham F."/>
            <person name="Bouk N."/>
            <person name="Chen H.C."/>
            <person name="Agarwala R."/>
            <person name="McLaren W.M."/>
            <person name="Ritchie G.R."/>
            <person name="Albracht D."/>
            <person name="Kremitzki M."/>
            <person name="Rock S."/>
            <person name="Kotkiewicz H."/>
            <person name="Kremitzki C."/>
            <person name="Wollam A."/>
            <person name="Trani L."/>
            <person name="Fulton L."/>
            <person name="Fulton R."/>
            <person name="Matthews L."/>
            <person name="Whitehead S."/>
            <person name="Chow W."/>
            <person name="Torrance J."/>
            <person name="Dunn M."/>
            <person name="Harden G."/>
            <person name="Threadgold G."/>
            <person name="Wood J."/>
            <person name="Collins J."/>
            <person name="Heath P."/>
            <person name="Griffiths G."/>
            <person name="Pelan S."/>
            <person name="Grafham D."/>
            <person name="Eichler E.E."/>
            <person name="Weinstock G."/>
            <person name="Mardis E.R."/>
            <person name="Wilson R.K."/>
            <person name="Howe K."/>
            <person name="Flicek P."/>
            <person name="Hubbard T."/>
        </authorList>
    </citation>
    <scope>NUCLEOTIDE SEQUENCE [LARGE SCALE GENOMIC DNA]</scope>
    <source>
        <strain evidence="1 3">C57BL/6J</strain>
    </source>
</reference>
<evidence type="ECO:0000313" key="2">
    <source>
        <dbReference type="MGI" id="MGI:1924832"/>
    </source>
</evidence>
<dbReference type="ExpressionAtlas" id="A0A0U1RNQ0">
    <property type="expression patterns" value="baseline and differential"/>
</dbReference>
<gene>
    <name evidence="1 2" type="primary">Mboat7</name>
</gene>
<dbReference type="MGI" id="MGI:1924832">
    <property type="gene designation" value="Mboat7"/>
</dbReference>
<organism evidence="1 3">
    <name type="scientific">Mus musculus</name>
    <name type="common">Mouse</name>
    <dbReference type="NCBI Taxonomy" id="10090"/>
    <lineage>
        <taxon>Eukaryota</taxon>
        <taxon>Metazoa</taxon>
        <taxon>Chordata</taxon>
        <taxon>Craniata</taxon>
        <taxon>Vertebrata</taxon>
        <taxon>Euteleostomi</taxon>
        <taxon>Mammalia</taxon>
        <taxon>Eutheria</taxon>
        <taxon>Euarchontoglires</taxon>
        <taxon>Glires</taxon>
        <taxon>Rodentia</taxon>
        <taxon>Myomorpha</taxon>
        <taxon>Muroidea</taxon>
        <taxon>Muridae</taxon>
        <taxon>Murinae</taxon>
        <taxon>Mus</taxon>
        <taxon>Mus</taxon>
    </lineage>
</organism>
<dbReference type="Ensembl" id="ENSMUST00000206343.2">
    <property type="protein sequence ID" value="ENSMUSP00000145657.2"/>
    <property type="gene ID" value="ENSMUSG00000035596.15"/>
</dbReference>
<dbReference type="Proteomes" id="UP000000589">
    <property type="component" value="Chromosome 7"/>
</dbReference>
<dbReference type="AGR" id="MGI:1924832"/>
<reference evidence="1 3" key="1">
    <citation type="journal article" date="2009" name="PLoS Biol.">
        <title>Lineage-specific biology revealed by a finished genome assembly of the mouse.</title>
        <authorList>
            <consortium name="Mouse Genome Sequencing Consortium"/>
            <person name="Church D.M."/>
            <person name="Goodstadt L."/>
            <person name="Hillier L.W."/>
            <person name="Zody M.C."/>
            <person name="Goldstein S."/>
            <person name="She X."/>
            <person name="Bult C.J."/>
            <person name="Agarwala R."/>
            <person name="Cherry J.L."/>
            <person name="DiCuccio M."/>
            <person name="Hlavina W."/>
            <person name="Kapustin Y."/>
            <person name="Meric P."/>
            <person name="Maglott D."/>
            <person name="Birtle Z."/>
            <person name="Marques A.C."/>
            <person name="Graves T."/>
            <person name="Zhou S."/>
            <person name="Teague B."/>
            <person name="Potamousis K."/>
            <person name="Churas C."/>
            <person name="Place M."/>
            <person name="Herschleb J."/>
            <person name="Runnheim R."/>
            <person name="Forrest D."/>
            <person name="Amos-Landgraf J."/>
            <person name="Schwartz D.C."/>
            <person name="Cheng Z."/>
            <person name="Lindblad-Toh K."/>
            <person name="Eichler E.E."/>
            <person name="Ponting C.P."/>
        </authorList>
    </citation>
    <scope>NUCLEOTIDE SEQUENCE [LARGE SCALE GENOMIC DNA]</scope>
    <source>
        <strain evidence="1 3">C57BL/6J</strain>
    </source>
</reference>